<evidence type="ECO:0000259" key="7">
    <source>
        <dbReference type="PROSITE" id="PS51471"/>
    </source>
</evidence>
<evidence type="ECO:0000256" key="2">
    <source>
        <dbReference type="ARBA" id="ARBA00022723"/>
    </source>
</evidence>
<dbReference type="Gene3D" id="2.60.120.620">
    <property type="entry name" value="q2cbj1_9rhob like domain"/>
    <property type="match status" value="1"/>
</dbReference>
<keyword evidence="5 8" id="KW-0560">Oxidoreductase</keyword>
<dbReference type="InterPro" id="IPR006620">
    <property type="entry name" value="Pro_4_hyd_alph"/>
</dbReference>
<sequence length="251" mass="27899">MAVEPGGIVTSRGAGFVTSRIKAPPRQLSPAARRAAMSKAIRARLLMRKNIKNASRNGLEAYVVPNFLTLQDCEDLIRLIDAGREPSGLLAAHADPDFRTSESCNLHPLDEPVKRVEARLAELMGIPPAFGETIQGQRYAVGQQFKPHHDYFHTDQPYWAEQERNGGQRTWTAMAFLNTPEKGGHTKFPDAKLEIVPAVRGLLVWNNVDDKGEPNPQSLHQGLPVEAGTKYVITKWFRERPWAVGSGPVEY</sequence>
<keyword evidence="9" id="KW-1185">Reference proteome</keyword>
<evidence type="ECO:0000256" key="1">
    <source>
        <dbReference type="ARBA" id="ARBA00001961"/>
    </source>
</evidence>
<dbReference type="PANTHER" id="PTHR10869:SF246">
    <property type="entry name" value="TRANSMEMBRANE PROLYL 4-HYDROXYLASE"/>
    <property type="match status" value="1"/>
</dbReference>
<dbReference type="Proteomes" id="UP001259572">
    <property type="component" value="Unassembled WGS sequence"/>
</dbReference>
<dbReference type="Pfam" id="PF13640">
    <property type="entry name" value="2OG-FeII_Oxy_3"/>
    <property type="match status" value="1"/>
</dbReference>
<dbReference type="RefSeq" id="WP_315725627.1">
    <property type="nucleotide sequence ID" value="NZ_JAVUPU010000004.1"/>
</dbReference>
<dbReference type="InterPro" id="IPR044862">
    <property type="entry name" value="Pro_4_hyd_alph_FE2OG_OXY"/>
</dbReference>
<feature type="domain" description="Fe2OG dioxygenase" evidence="7">
    <location>
        <begin position="130"/>
        <end position="239"/>
    </location>
</feature>
<comment type="caution">
    <text evidence="8">The sequence shown here is derived from an EMBL/GenBank/DDBJ whole genome shotgun (WGS) entry which is preliminary data.</text>
</comment>
<comment type="cofactor">
    <cofactor evidence="1">
        <name>L-ascorbate</name>
        <dbReference type="ChEBI" id="CHEBI:38290"/>
    </cofactor>
</comment>
<evidence type="ECO:0000256" key="4">
    <source>
        <dbReference type="ARBA" id="ARBA00022964"/>
    </source>
</evidence>
<reference evidence="8 9" key="1">
    <citation type="submission" date="2023-05" db="EMBL/GenBank/DDBJ databases">
        <authorList>
            <person name="Guo Y."/>
        </authorList>
    </citation>
    <scope>NUCLEOTIDE SEQUENCE [LARGE SCALE GENOMIC DNA]</scope>
    <source>
        <strain evidence="8 9">GR2756</strain>
    </source>
</reference>
<dbReference type="InterPro" id="IPR005123">
    <property type="entry name" value="Oxoglu/Fe-dep_dioxygenase_dom"/>
</dbReference>
<accession>A0ABU3Q6K7</accession>
<organism evidence="8 9">
    <name type="scientific">Sphingosinicella rhizophila</name>
    <dbReference type="NCBI Taxonomy" id="3050082"/>
    <lineage>
        <taxon>Bacteria</taxon>
        <taxon>Pseudomonadati</taxon>
        <taxon>Pseudomonadota</taxon>
        <taxon>Alphaproteobacteria</taxon>
        <taxon>Sphingomonadales</taxon>
        <taxon>Sphingosinicellaceae</taxon>
        <taxon>Sphingosinicella</taxon>
    </lineage>
</organism>
<evidence type="ECO:0000256" key="6">
    <source>
        <dbReference type="ARBA" id="ARBA00023004"/>
    </source>
</evidence>
<name>A0ABU3Q6K7_9SPHN</name>
<evidence type="ECO:0000256" key="3">
    <source>
        <dbReference type="ARBA" id="ARBA00022896"/>
    </source>
</evidence>
<proteinExistence type="predicted"/>
<dbReference type="GO" id="GO:0016491">
    <property type="term" value="F:oxidoreductase activity"/>
    <property type="evidence" value="ECO:0007669"/>
    <property type="project" value="UniProtKB-KW"/>
</dbReference>
<dbReference type="PANTHER" id="PTHR10869">
    <property type="entry name" value="PROLYL 4-HYDROXYLASE ALPHA SUBUNIT"/>
    <property type="match status" value="1"/>
</dbReference>
<evidence type="ECO:0000313" key="9">
    <source>
        <dbReference type="Proteomes" id="UP001259572"/>
    </source>
</evidence>
<evidence type="ECO:0000313" key="8">
    <source>
        <dbReference type="EMBL" id="MDT9599039.1"/>
    </source>
</evidence>
<keyword evidence="6" id="KW-0408">Iron</keyword>
<dbReference type="EMBL" id="JAVUPU010000004">
    <property type="protein sequence ID" value="MDT9599039.1"/>
    <property type="molecule type" value="Genomic_DNA"/>
</dbReference>
<dbReference type="SMART" id="SM00702">
    <property type="entry name" value="P4Hc"/>
    <property type="match status" value="1"/>
</dbReference>
<keyword evidence="3" id="KW-0847">Vitamin C</keyword>
<dbReference type="PROSITE" id="PS51471">
    <property type="entry name" value="FE2OG_OXY"/>
    <property type="match status" value="1"/>
</dbReference>
<protein>
    <submittedName>
        <fullName evidence="8">2OG-Fe(II) oxygenase</fullName>
        <ecNumber evidence="8">1.14.11.-</ecNumber>
    </submittedName>
</protein>
<keyword evidence="4" id="KW-0223">Dioxygenase</keyword>
<dbReference type="EC" id="1.14.11.-" evidence="8"/>
<evidence type="ECO:0000256" key="5">
    <source>
        <dbReference type="ARBA" id="ARBA00023002"/>
    </source>
</evidence>
<gene>
    <name evidence="8" type="ORF">RQX22_08755</name>
</gene>
<keyword evidence="2" id="KW-0479">Metal-binding</keyword>
<dbReference type="InterPro" id="IPR045054">
    <property type="entry name" value="P4HA-like"/>
</dbReference>